<evidence type="ECO:0000313" key="10">
    <source>
        <dbReference type="Proteomes" id="UP000283766"/>
    </source>
</evidence>
<dbReference type="EMBL" id="QSKL01000029">
    <property type="protein sequence ID" value="RHE55859.1"/>
    <property type="molecule type" value="Genomic_DNA"/>
</dbReference>
<keyword evidence="2 4" id="KW-0238">DNA-binding</keyword>
<evidence type="ECO:0000259" key="5">
    <source>
        <dbReference type="PROSITE" id="PS50977"/>
    </source>
</evidence>
<reference evidence="9 10" key="1">
    <citation type="submission" date="2018-08" db="EMBL/GenBank/DDBJ databases">
        <title>A genome reference for cultivated species of the human gut microbiota.</title>
        <authorList>
            <person name="Zou Y."/>
            <person name="Xue W."/>
            <person name="Luo G."/>
        </authorList>
    </citation>
    <scope>NUCLEOTIDE SEQUENCE [LARGE SCALE GENOMIC DNA]</scope>
    <source>
        <strain evidence="8 10">AM18-14LB</strain>
        <strain evidence="7 11">AM27-46</strain>
        <strain evidence="6 9">TM10-17</strain>
    </source>
</reference>
<dbReference type="AlphaFoldDB" id="A0A374MXU6"/>
<dbReference type="InterPro" id="IPR001647">
    <property type="entry name" value="HTH_TetR"/>
</dbReference>
<feature type="DNA-binding region" description="H-T-H motif" evidence="4">
    <location>
        <begin position="25"/>
        <end position="44"/>
    </location>
</feature>
<protein>
    <submittedName>
        <fullName evidence="6">TetR/AcrR family transcriptional regulator</fullName>
    </submittedName>
</protein>
<dbReference type="PROSITE" id="PS50977">
    <property type="entry name" value="HTH_TETR_2"/>
    <property type="match status" value="1"/>
</dbReference>
<evidence type="ECO:0000256" key="3">
    <source>
        <dbReference type="ARBA" id="ARBA00023163"/>
    </source>
</evidence>
<evidence type="ECO:0000313" key="7">
    <source>
        <dbReference type="EMBL" id="RHE55859.1"/>
    </source>
</evidence>
<dbReference type="EMBL" id="QSOF01000011">
    <property type="protein sequence ID" value="RGI76284.1"/>
    <property type="molecule type" value="Genomic_DNA"/>
</dbReference>
<evidence type="ECO:0000313" key="11">
    <source>
        <dbReference type="Proteomes" id="UP000284640"/>
    </source>
</evidence>
<dbReference type="RefSeq" id="WP_042994499.1">
    <property type="nucleotide sequence ID" value="NZ_QRJL01000001.1"/>
</dbReference>
<feature type="domain" description="HTH tetR-type" evidence="5">
    <location>
        <begin position="2"/>
        <end position="62"/>
    </location>
</feature>
<dbReference type="InterPro" id="IPR036271">
    <property type="entry name" value="Tet_transcr_reg_TetR-rel_C_sf"/>
</dbReference>
<dbReference type="SUPFAM" id="SSF48498">
    <property type="entry name" value="Tetracyclin repressor-like, C-terminal domain"/>
    <property type="match status" value="1"/>
</dbReference>
<dbReference type="Gene3D" id="1.10.357.10">
    <property type="entry name" value="Tetracycline Repressor, domain 2"/>
    <property type="match status" value="1"/>
</dbReference>
<keyword evidence="1" id="KW-0805">Transcription regulation</keyword>
<dbReference type="GO" id="GO:0003677">
    <property type="term" value="F:DNA binding"/>
    <property type="evidence" value="ECO:0007669"/>
    <property type="project" value="UniProtKB-UniRule"/>
</dbReference>
<organism evidence="6 9">
    <name type="scientific">Bacteroides uniformis</name>
    <dbReference type="NCBI Taxonomy" id="820"/>
    <lineage>
        <taxon>Bacteria</taxon>
        <taxon>Pseudomonadati</taxon>
        <taxon>Bacteroidota</taxon>
        <taxon>Bacteroidia</taxon>
        <taxon>Bacteroidales</taxon>
        <taxon>Bacteroidaceae</taxon>
        <taxon>Bacteroides</taxon>
    </lineage>
</organism>
<evidence type="ECO:0000256" key="2">
    <source>
        <dbReference type="ARBA" id="ARBA00023125"/>
    </source>
</evidence>
<evidence type="ECO:0000256" key="1">
    <source>
        <dbReference type="ARBA" id="ARBA00023015"/>
    </source>
</evidence>
<keyword evidence="3" id="KW-0804">Transcription</keyword>
<evidence type="ECO:0000313" key="9">
    <source>
        <dbReference type="Proteomes" id="UP000263754"/>
    </source>
</evidence>
<comment type="caution">
    <text evidence="6">The sequence shown here is derived from an EMBL/GenBank/DDBJ whole genome shotgun (WGS) entry which is preliminary data.</text>
</comment>
<sequence>MFTNRDEVLEKALRIFAKMNYEKASQMEIAKTCGLSKAGLTYYFPFKLDLFMAVADRYVFDTQHSKNKFNFTDGSLSEFIDQYIAGVENTMQRLVRLLDDGNNPSGCSFNFYYYHLLMQVRLYYPNVEQKIAAIFEQNHRLWKSAIHRAKENGEIRSDLDVEETALMFWQMFFGMSFEQSFLQGLDTKKLSQKLHFIYSLIKA</sequence>
<dbReference type="Proteomes" id="UP000263754">
    <property type="component" value="Unassembled WGS sequence"/>
</dbReference>
<evidence type="ECO:0000256" key="4">
    <source>
        <dbReference type="PROSITE-ProRule" id="PRU00335"/>
    </source>
</evidence>
<gene>
    <name evidence="8" type="ORF">DW216_03260</name>
    <name evidence="7" type="ORF">DW729_18625</name>
    <name evidence="6" type="ORF">DXD90_09805</name>
</gene>
<dbReference type="InterPro" id="IPR009057">
    <property type="entry name" value="Homeodomain-like_sf"/>
</dbReference>
<dbReference type="PANTHER" id="PTHR47506:SF6">
    <property type="entry name" value="HTH-TYPE TRANSCRIPTIONAL REPRESSOR NEMR"/>
    <property type="match status" value="1"/>
</dbReference>
<dbReference type="SUPFAM" id="SSF46689">
    <property type="entry name" value="Homeodomain-like"/>
    <property type="match status" value="1"/>
</dbReference>
<accession>A0A374MXU6</accession>
<dbReference type="Pfam" id="PF00440">
    <property type="entry name" value="TetR_N"/>
    <property type="match status" value="1"/>
</dbReference>
<evidence type="ECO:0000313" key="6">
    <source>
        <dbReference type="EMBL" id="RGI76284.1"/>
    </source>
</evidence>
<dbReference type="Proteomes" id="UP000283766">
    <property type="component" value="Unassembled WGS sequence"/>
</dbReference>
<name>A0A374MXU6_BACUN</name>
<dbReference type="Proteomes" id="UP000284640">
    <property type="component" value="Unassembled WGS sequence"/>
</dbReference>
<dbReference type="EMBL" id="QRJL01000001">
    <property type="protein sequence ID" value="RHH34923.1"/>
    <property type="molecule type" value="Genomic_DNA"/>
</dbReference>
<evidence type="ECO:0000313" key="8">
    <source>
        <dbReference type="EMBL" id="RHH34923.1"/>
    </source>
</evidence>
<dbReference type="PANTHER" id="PTHR47506">
    <property type="entry name" value="TRANSCRIPTIONAL REGULATORY PROTEIN"/>
    <property type="match status" value="1"/>
</dbReference>
<proteinExistence type="predicted"/>